<keyword evidence="2" id="KW-1185">Reference proteome</keyword>
<organism evidence="1 2">
    <name type="scientific">Mycobacterium ulcerans str. Harvey</name>
    <dbReference type="NCBI Taxonomy" id="1299332"/>
    <lineage>
        <taxon>Bacteria</taxon>
        <taxon>Bacillati</taxon>
        <taxon>Actinomycetota</taxon>
        <taxon>Actinomycetes</taxon>
        <taxon>Mycobacteriales</taxon>
        <taxon>Mycobacteriaceae</taxon>
        <taxon>Mycobacterium</taxon>
        <taxon>Mycobacterium ulcerans group</taxon>
    </lineage>
</organism>
<dbReference type="Proteomes" id="UP000020681">
    <property type="component" value="Unassembled WGS sequence"/>
</dbReference>
<evidence type="ECO:0000313" key="2">
    <source>
        <dbReference type="Proteomes" id="UP000020681"/>
    </source>
</evidence>
<protein>
    <submittedName>
        <fullName evidence="1">Lipoprotein</fullName>
    </submittedName>
</protein>
<reference evidence="1 2" key="1">
    <citation type="submission" date="2014-01" db="EMBL/GenBank/DDBJ databases">
        <authorList>
            <person name="Dobos K."/>
            <person name="Lenaerts A."/>
            <person name="Ordway D."/>
            <person name="DeGroote M.A."/>
            <person name="Parker T."/>
            <person name="Sizemore C."/>
            <person name="Tallon L.J."/>
            <person name="Sadzewicz L.K."/>
            <person name="Sengamalay N."/>
            <person name="Fraser C.M."/>
            <person name="Hine E."/>
            <person name="Shefchek K.A."/>
            <person name="Das S.P."/>
            <person name="Tettelin H."/>
        </authorList>
    </citation>
    <scope>NUCLEOTIDE SEQUENCE [LARGE SCALE GENOMIC DNA]</scope>
    <source>
        <strain evidence="1 2">Harvey</strain>
    </source>
</reference>
<sequence>MPIQWSTPGFARRLIALAVAGAAAGCLSGCDSTPRRRPAQIHVR</sequence>
<evidence type="ECO:0000313" key="1">
    <source>
        <dbReference type="EMBL" id="EUA86637.1"/>
    </source>
</evidence>
<keyword evidence="1" id="KW-0449">Lipoprotein</keyword>
<gene>
    <name evidence="1" type="ORF">I551_6750</name>
</gene>
<accession>A0ABN0QPT0</accession>
<proteinExistence type="predicted"/>
<name>A0ABN0QPT0_MYCUL</name>
<comment type="caution">
    <text evidence="1">The sequence shown here is derived from an EMBL/GenBank/DDBJ whole genome shotgun (WGS) entry which is preliminary data.</text>
</comment>
<dbReference type="EMBL" id="JAOL01000170">
    <property type="protein sequence ID" value="EUA86637.1"/>
    <property type="molecule type" value="Genomic_DNA"/>
</dbReference>